<dbReference type="VEuPathDB" id="MicrosporidiaDB:TUBRATIS_28770"/>
<accession>A0A437AHS0</accession>
<proteinExistence type="predicted"/>
<evidence type="ECO:0000313" key="3">
    <source>
        <dbReference type="Proteomes" id="UP000282876"/>
    </source>
</evidence>
<keyword evidence="3" id="KW-1185">Reference proteome</keyword>
<dbReference type="Proteomes" id="UP000282876">
    <property type="component" value="Unassembled WGS sequence"/>
</dbReference>
<protein>
    <submittedName>
        <fullName evidence="2">Uncharacterized protein</fullName>
    </submittedName>
</protein>
<feature type="region of interest" description="Disordered" evidence="1">
    <location>
        <begin position="111"/>
        <end position="142"/>
    </location>
</feature>
<feature type="compositionally biased region" description="Low complexity" evidence="1">
    <location>
        <begin position="129"/>
        <end position="140"/>
    </location>
</feature>
<dbReference type="AlphaFoldDB" id="A0A437AHS0"/>
<dbReference type="EMBL" id="RCSS01000809">
    <property type="protein sequence ID" value="RVD90684.1"/>
    <property type="molecule type" value="Genomic_DNA"/>
</dbReference>
<name>A0A437AHS0_9MICR</name>
<sequence>MLLLFFTSLIKAANKRMAKDYINQTNKTTNRTDQNSVQVCNNRKRKLKDSDFTDRSMISESKRIRCKKEINKSNLKNKKNATEQHEFNNIPLFVHEYTLEDSDEEYRPISSQQIHNKEELEVGSQPRKNNTNNSVNTNSSLDTKEKNKFSFLY</sequence>
<gene>
    <name evidence="2" type="ORF">TUBRATIS_28770</name>
</gene>
<comment type="caution">
    <text evidence="2">The sequence shown here is derived from an EMBL/GenBank/DDBJ whole genome shotgun (WGS) entry which is preliminary data.</text>
</comment>
<organism evidence="2 3">
    <name type="scientific">Tubulinosema ratisbonensis</name>
    <dbReference type="NCBI Taxonomy" id="291195"/>
    <lineage>
        <taxon>Eukaryota</taxon>
        <taxon>Fungi</taxon>
        <taxon>Fungi incertae sedis</taxon>
        <taxon>Microsporidia</taxon>
        <taxon>Tubulinosematoidea</taxon>
        <taxon>Tubulinosematidae</taxon>
        <taxon>Tubulinosema</taxon>
    </lineage>
</organism>
<evidence type="ECO:0000313" key="2">
    <source>
        <dbReference type="EMBL" id="RVD90684.1"/>
    </source>
</evidence>
<reference evidence="2 3" key="1">
    <citation type="submission" date="2018-10" db="EMBL/GenBank/DDBJ databases">
        <title>Draft genome sequence of the microsporidian Tubulinosema ratisbonensis.</title>
        <authorList>
            <person name="Polonais V."/>
            <person name="Peyretaillade E."/>
            <person name="Niehus S."/>
            <person name="Wawrzyniak I."/>
            <person name="Franchet A."/>
            <person name="Gaspin C."/>
            <person name="Reichstadt M."/>
            <person name="Belser C."/>
            <person name="Labadie K."/>
            <person name="Delbac F."/>
            <person name="Ferrandon D."/>
        </authorList>
    </citation>
    <scope>NUCLEOTIDE SEQUENCE [LARGE SCALE GENOMIC DNA]</scope>
    <source>
        <strain evidence="2 3">Franzen</strain>
    </source>
</reference>
<evidence type="ECO:0000256" key="1">
    <source>
        <dbReference type="SAM" id="MobiDB-lite"/>
    </source>
</evidence>